<reference evidence="2" key="1">
    <citation type="submission" date="2025-08" db="UniProtKB">
        <authorList>
            <consortium name="RefSeq"/>
        </authorList>
    </citation>
    <scope>IDENTIFICATION</scope>
</reference>
<dbReference type="Proteomes" id="UP000515152">
    <property type="component" value="Chromosome 1"/>
</dbReference>
<dbReference type="KEGG" id="char:116221479"/>
<dbReference type="OrthoDB" id="10562358at2759"/>
<dbReference type="AlphaFoldDB" id="A0A6P8FWU3"/>
<organism evidence="1 2">
    <name type="scientific">Clupea harengus</name>
    <name type="common">Atlantic herring</name>
    <dbReference type="NCBI Taxonomy" id="7950"/>
    <lineage>
        <taxon>Eukaryota</taxon>
        <taxon>Metazoa</taxon>
        <taxon>Chordata</taxon>
        <taxon>Craniata</taxon>
        <taxon>Vertebrata</taxon>
        <taxon>Euteleostomi</taxon>
        <taxon>Actinopterygii</taxon>
        <taxon>Neopterygii</taxon>
        <taxon>Teleostei</taxon>
        <taxon>Clupei</taxon>
        <taxon>Clupeiformes</taxon>
        <taxon>Clupeoidei</taxon>
        <taxon>Clupeidae</taxon>
        <taxon>Clupea</taxon>
    </lineage>
</organism>
<accession>A0A6P8FWU3</accession>
<gene>
    <name evidence="2" type="primary">LOC116221479</name>
</gene>
<evidence type="ECO:0000313" key="1">
    <source>
        <dbReference type="Proteomes" id="UP000515152"/>
    </source>
</evidence>
<proteinExistence type="predicted"/>
<dbReference type="RefSeq" id="XP_031427840.2">
    <property type="nucleotide sequence ID" value="XM_031571980.2"/>
</dbReference>
<evidence type="ECO:0000313" key="2">
    <source>
        <dbReference type="RefSeq" id="XP_031427840.2"/>
    </source>
</evidence>
<keyword evidence="1" id="KW-1185">Reference proteome</keyword>
<dbReference type="GeneID" id="116221479"/>
<sequence length="291" mass="33683">MIRAVFLIAFSDEELDWAIRKIIRCVGFLTLDFLMPALRVCKRMEPSATQGESAALSRHPILLVQAAPGCEEVPKCPQTEGSIDEMAHKIGDMESPMPDRQSRADFSPLYYKRLPKSRQTQAKQFKFVVAKALEIPTLLLETLTPGYAVWRRGFYTGCQDISEFLEKYRSQPQTKEAFIDLIQMTSMLLIDLRKFILRGQSTRAEGSVTQEDNYFKFEDFVRFIMDHFVLEASRNLLERLVNAPSRLRLLYASRMRTHAAEMPFLPQVLQGPHSRKVYTPDYSIRRNKHRL</sequence>
<name>A0A6P8FWU3_CLUHA</name>
<protein>
    <submittedName>
        <fullName evidence="2">Uncharacterized protein LOC116221479</fullName>
    </submittedName>
</protein>